<evidence type="ECO:0000256" key="1">
    <source>
        <dbReference type="SAM" id="Phobius"/>
    </source>
</evidence>
<dbReference type="PANTHER" id="PTHR34290">
    <property type="entry name" value="SI:CH73-390P7.2"/>
    <property type="match status" value="1"/>
</dbReference>
<dbReference type="Proteomes" id="UP000027980">
    <property type="component" value="Chromosome"/>
</dbReference>
<evidence type="ECO:0000313" key="2">
    <source>
        <dbReference type="EMBL" id="AIF65991.1"/>
    </source>
</evidence>
<evidence type="ECO:0000313" key="4">
    <source>
        <dbReference type="Proteomes" id="UP000027980"/>
    </source>
</evidence>
<dbReference type="Pfam" id="PF04134">
    <property type="entry name" value="DCC1-like"/>
    <property type="match status" value="1"/>
</dbReference>
<feature type="transmembrane region" description="Helical" evidence="1">
    <location>
        <begin position="75"/>
        <end position="94"/>
    </location>
</feature>
<organism evidence="2 4">
    <name type="scientific">Terribacillus saccharophilus</name>
    <dbReference type="NCBI Taxonomy" id="361277"/>
    <lineage>
        <taxon>Bacteria</taxon>
        <taxon>Bacillati</taxon>
        <taxon>Bacillota</taxon>
        <taxon>Bacilli</taxon>
        <taxon>Bacillales</taxon>
        <taxon>Bacillaceae</taxon>
        <taxon>Terribacillus</taxon>
    </lineage>
</organism>
<dbReference type="GO" id="GO:0015035">
    <property type="term" value="F:protein-disulfide reductase activity"/>
    <property type="evidence" value="ECO:0007669"/>
    <property type="project" value="InterPro"/>
</dbReference>
<evidence type="ECO:0000313" key="5">
    <source>
        <dbReference type="Proteomes" id="UP000199735"/>
    </source>
</evidence>
<gene>
    <name evidence="2" type="ORF">GZ22_04650</name>
    <name evidence="3" type="ORF">SAMN04489762_1413</name>
</gene>
<reference evidence="2 4" key="1">
    <citation type="submission" date="2014-07" db="EMBL/GenBank/DDBJ databases">
        <title>Complete genome sequence of a moderately halophilic bacterium Terribacillus aidingensis MP602, isolated from Cryptomeria fortunei in Tianmu mountain in China.</title>
        <authorList>
            <person name="Wang Y."/>
            <person name="Lu P."/>
            <person name="Zhang L."/>
        </authorList>
    </citation>
    <scope>NUCLEOTIDE SEQUENCE [LARGE SCALE GENOMIC DNA]</scope>
    <source>
        <strain evidence="2 4">MP602</strain>
    </source>
</reference>
<reference evidence="3 5" key="2">
    <citation type="submission" date="2016-10" db="EMBL/GenBank/DDBJ databases">
        <authorList>
            <person name="Varghese N."/>
            <person name="Submissions S."/>
        </authorList>
    </citation>
    <scope>NUCLEOTIDE SEQUENCE [LARGE SCALE GENOMIC DNA]</scope>
    <source>
        <strain evidence="3 5">DSM 21619</strain>
    </source>
</reference>
<dbReference type="AlphaFoldDB" id="A0A075LIF1"/>
<dbReference type="KEGG" id="tap:GZ22_04650"/>
<accession>A0A075LIF1</accession>
<dbReference type="RefSeq" id="WP_038559150.1">
    <property type="nucleotide sequence ID" value="NZ_CP008876.1"/>
</dbReference>
<keyword evidence="1" id="KW-0472">Membrane</keyword>
<keyword evidence="1" id="KW-0812">Transmembrane</keyword>
<dbReference type="PANTHER" id="PTHR34290:SF2">
    <property type="entry name" value="OS04G0668800 PROTEIN"/>
    <property type="match status" value="1"/>
</dbReference>
<dbReference type="InterPro" id="IPR007263">
    <property type="entry name" value="DCC1-like"/>
</dbReference>
<dbReference type="GeneID" id="34221704"/>
<dbReference type="Proteomes" id="UP000199735">
    <property type="component" value="Unassembled WGS sequence"/>
</dbReference>
<dbReference type="HOGENOM" id="CLU_086500_5_1_9"/>
<sequence>MKHIVFFDASCPLCSTAKQVIQKLDWLDNVKWIPVQNIENYERFRFLAKGDVYDRIHMMSFKGDIYKGHETVKKVLTLLPVTAVLGWILHLPFLDPYLESLYKWVSDNRHDWFGTKQLKAI</sequence>
<proteinExistence type="predicted"/>
<protein>
    <submittedName>
        <fullName evidence="3">Predicted thiol-disulfide oxidoreductase YuxK, DCC family</fullName>
    </submittedName>
</protein>
<dbReference type="InterPro" id="IPR044691">
    <property type="entry name" value="DCC1_Trx"/>
</dbReference>
<dbReference type="EMBL" id="FOCD01000001">
    <property type="protein sequence ID" value="SEM92298.1"/>
    <property type="molecule type" value="Genomic_DNA"/>
</dbReference>
<dbReference type="EMBL" id="CP008876">
    <property type="protein sequence ID" value="AIF65991.1"/>
    <property type="molecule type" value="Genomic_DNA"/>
</dbReference>
<name>A0A075LIF1_9BACI</name>
<dbReference type="OrthoDB" id="9785438at2"/>
<keyword evidence="1" id="KW-1133">Transmembrane helix</keyword>
<accession>A0AAX2EE78</accession>
<evidence type="ECO:0000313" key="3">
    <source>
        <dbReference type="EMBL" id="SEM92298.1"/>
    </source>
</evidence>